<dbReference type="InterPro" id="IPR007244">
    <property type="entry name" value="Naa35_N"/>
</dbReference>
<evidence type="ECO:0000259" key="6">
    <source>
        <dbReference type="Pfam" id="PF04112"/>
    </source>
</evidence>
<reference evidence="8 9" key="1">
    <citation type="submission" date="2023-11" db="EMBL/GenBank/DDBJ databases">
        <title>Dfirmibasis_genome.</title>
        <authorList>
            <person name="Edelbroek B."/>
            <person name="Kjellin J."/>
            <person name="Jerlstrom-Hultqvist J."/>
            <person name="Soderbom F."/>
        </authorList>
    </citation>
    <scope>NUCLEOTIDE SEQUENCE [LARGE SCALE GENOMIC DNA]</scope>
    <source>
        <strain evidence="8 9">TNS-C-14</strain>
    </source>
</reference>
<evidence type="ECO:0000256" key="3">
    <source>
        <dbReference type="ARBA" id="ARBA00022490"/>
    </source>
</evidence>
<comment type="caution">
    <text evidence="8">The sequence shown here is derived from an EMBL/GenBank/DDBJ whole genome shotgun (WGS) entry which is preliminary data.</text>
</comment>
<evidence type="ECO:0000256" key="4">
    <source>
        <dbReference type="SAM" id="Coils"/>
    </source>
</evidence>
<dbReference type="GO" id="GO:0031417">
    <property type="term" value="C:NatC complex"/>
    <property type="evidence" value="ECO:0007669"/>
    <property type="project" value="InterPro"/>
</dbReference>
<evidence type="ECO:0000256" key="1">
    <source>
        <dbReference type="ARBA" id="ARBA00004496"/>
    </source>
</evidence>
<keyword evidence="4" id="KW-0175">Coiled coil</keyword>
<feature type="coiled-coil region" evidence="4">
    <location>
        <begin position="343"/>
        <end position="370"/>
    </location>
</feature>
<comment type="subcellular location">
    <subcellularLocation>
        <location evidence="1">Cytoplasm</location>
    </subcellularLocation>
</comment>
<dbReference type="Pfam" id="PF04112">
    <property type="entry name" value="Mak10"/>
    <property type="match status" value="1"/>
</dbReference>
<evidence type="ECO:0000313" key="8">
    <source>
        <dbReference type="EMBL" id="KAK5576282.1"/>
    </source>
</evidence>
<evidence type="ECO:0000313" key="9">
    <source>
        <dbReference type="Proteomes" id="UP001344447"/>
    </source>
</evidence>
<protein>
    <submittedName>
        <fullName evidence="8">Uncharacterized protein</fullName>
    </submittedName>
</protein>
<feature type="domain" description="NAA35-like N-terminal" evidence="6">
    <location>
        <begin position="203"/>
        <end position="294"/>
    </location>
</feature>
<evidence type="ECO:0000259" key="7">
    <source>
        <dbReference type="Pfam" id="PF25789"/>
    </source>
</evidence>
<feature type="region of interest" description="Disordered" evidence="5">
    <location>
        <begin position="734"/>
        <end position="779"/>
    </location>
</feature>
<feature type="domain" description="NAA35-like TPR repeats" evidence="7">
    <location>
        <begin position="547"/>
        <end position="850"/>
    </location>
</feature>
<comment type="similarity">
    <text evidence="2">Belongs to the MAK10 family.</text>
</comment>
<proteinExistence type="inferred from homology"/>
<dbReference type="AlphaFoldDB" id="A0AAN7TUG7"/>
<name>A0AAN7TUG7_9MYCE</name>
<evidence type="ECO:0000256" key="5">
    <source>
        <dbReference type="SAM" id="MobiDB-lite"/>
    </source>
</evidence>
<feature type="compositionally biased region" description="Low complexity" evidence="5">
    <location>
        <begin position="757"/>
        <end position="770"/>
    </location>
</feature>
<organism evidence="8 9">
    <name type="scientific">Dictyostelium firmibasis</name>
    <dbReference type="NCBI Taxonomy" id="79012"/>
    <lineage>
        <taxon>Eukaryota</taxon>
        <taxon>Amoebozoa</taxon>
        <taxon>Evosea</taxon>
        <taxon>Eumycetozoa</taxon>
        <taxon>Dictyostelia</taxon>
        <taxon>Dictyosteliales</taxon>
        <taxon>Dictyosteliaceae</taxon>
        <taxon>Dictyostelium</taxon>
    </lineage>
</organism>
<dbReference type="EMBL" id="JAVFKY010000005">
    <property type="protein sequence ID" value="KAK5576282.1"/>
    <property type="molecule type" value="Genomic_DNA"/>
</dbReference>
<dbReference type="Proteomes" id="UP001344447">
    <property type="component" value="Unassembled WGS sequence"/>
</dbReference>
<dbReference type="PANTHER" id="PTHR21373:SF0">
    <property type="entry name" value="N-ALPHA-ACETYLTRANSFERASE 35, NATC AUXILIARY SUBUNIT"/>
    <property type="match status" value="1"/>
</dbReference>
<keyword evidence="3" id="KW-0963">Cytoplasm</keyword>
<dbReference type="Pfam" id="PF25789">
    <property type="entry name" value="TPR_NAA35"/>
    <property type="match status" value="1"/>
</dbReference>
<evidence type="ECO:0000256" key="2">
    <source>
        <dbReference type="ARBA" id="ARBA00006289"/>
    </source>
</evidence>
<gene>
    <name evidence="8" type="ORF">RB653_007423</name>
</gene>
<dbReference type="InterPro" id="IPR057983">
    <property type="entry name" value="NAA35-like_N"/>
</dbReference>
<keyword evidence="9" id="KW-1185">Reference proteome</keyword>
<accession>A0AAN7TUG7</accession>
<dbReference type="InterPro" id="IPR057982">
    <property type="entry name" value="TPR_NAA35"/>
</dbReference>
<feature type="compositionally biased region" description="Low complexity" evidence="5">
    <location>
        <begin position="734"/>
        <end position="749"/>
    </location>
</feature>
<sequence length="950" mass="110305">MIEIIENSYNFISKNFFNIKFYLSSKYLFCKKLKRILEWKKVNIEEYEIRGISNLVFDNESGPFDNKVALVVWNINEMIRRIKVNHPILGTLELMKQTITKLIINNGGNIYDRSENSIFFFQNYHQMVICFTNIYLTQPWLRKEVNYNDLATLYFISKSIEKNNSSTPVESVINGLNSISLIDECWVDALPTLKQASNDMYLGQLIHSKDFQLESATHSLEIMNPKLDTRATGEHIYMPEQLFDKGVIPKDSTLDRKQIIKIIDRLVGFEISWIEGDPLPMTLFSCVYLHFPQKLENQIFSIYVNSLLATCDAINQIVSRGDVCCEEDFNLSDFNLTLLYPENQHMVVNIRQLEELINQLDQQINTEKSKSTKDLEEIKILVSLYNRILFRKLFYIIIFSLSVSNLVLAIKSIKEILPIVEVLKKDGYSGRDDIVVPKEVFNAGLVSKLYSSVGAISEEKSYTVAINSFEKLFNDLQTLFKMPYLLDSTIQQQQLQKQLLLQQQQQQQDNIVQEDENNISETTTSAPVVTDKNKSKVIKIEPIKIGAIIDYHFYFSRLSPNIIVRSVLRRLLFPLPLGQFFKNDTMKESLIEWMNEFGIPMDKLLNREDEGVPVFIDTVSKVIQRFFVHMALNRARQRRKLKISLFELSLLQNEADILDTKIAKDPTNIPIYFGSFIFHLKLRVMQHYLFLGFELDIYSYHEFPSVYYYLDYFHNIQSNVSNYIYRVNYLEKNNNNSNQQQSSSSSSSNKKNKNKNKNSTTPQPTTSTTTTPPPPPTIERTLLAAYNTAVRAMFRFLVVLKQNGKIVDPICDFGNDNLRFMRKFEPFFNPPYQQPEPLTHEICKNSTKTTEPWISLVITTLDILKQSKSAIDVLLLPESKFNVPVPFYQIEEAKQLQRSILSMRLQIQKLLPSYDLSKLTIEKVLALPIPKFSIQIETKPYFPNINIKLD</sequence>
<dbReference type="PANTHER" id="PTHR21373">
    <property type="entry name" value="GLUCOSE REPRESSIBLE PROTEIN MAK10"/>
    <property type="match status" value="1"/>
</dbReference>